<dbReference type="InterPro" id="IPR015946">
    <property type="entry name" value="KH_dom-like_a/b"/>
</dbReference>
<dbReference type="NCBIfam" id="TIGR03594">
    <property type="entry name" value="GTPase_EngA"/>
    <property type="match status" value="1"/>
</dbReference>
<keyword evidence="5 8" id="KW-0547">Nucleotide-binding</keyword>
<evidence type="ECO:0000313" key="14">
    <source>
        <dbReference type="Proteomes" id="UP000305131"/>
    </source>
</evidence>
<feature type="compositionally biased region" description="Acidic residues" evidence="11">
    <location>
        <begin position="170"/>
        <end position="186"/>
    </location>
</feature>
<dbReference type="CDD" id="cd01895">
    <property type="entry name" value="EngA2"/>
    <property type="match status" value="1"/>
</dbReference>
<dbReference type="HAMAP" id="MF_00195">
    <property type="entry name" value="GTPase_Der"/>
    <property type="match status" value="1"/>
</dbReference>
<evidence type="ECO:0000256" key="3">
    <source>
        <dbReference type="ARBA" id="ARBA00022517"/>
    </source>
</evidence>
<dbReference type="EMBL" id="VAUP01000038">
    <property type="protein sequence ID" value="TLX41215.1"/>
    <property type="molecule type" value="Genomic_DNA"/>
</dbReference>
<dbReference type="PANTHER" id="PTHR43834">
    <property type="entry name" value="GTPASE DER"/>
    <property type="match status" value="1"/>
</dbReference>
<feature type="binding site" evidence="8">
    <location>
        <begin position="311"/>
        <end position="314"/>
    </location>
    <ligand>
        <name>GTP</name>
        <dbReference type="ChEBI" id="CHEBI:37565"/>
        <label>2</label>
    </ligand>
</feature>
<feature type="binding site" evidence="8">
    <location>
        <begin position="199"/>
        <end position="206"/>
    </location>
    <ligand>
        <name>GTP</name>
        <dbReference type="ChEBI" id="CHEBI:37565"/>
        <label>2</label>
    </ligand>
</feature>
<reference evidence="13 14" key="1">
    <citation type="submission" date="2019-05" db="EMBL/GenBank/DDBJ databases">
        <authorList>
            <person name="Zhou X."/>
        </authorList>
    </citation>
    <scope>NUCLEOTIDE SEQUENCE [LARGE SCALE GENOMIC DNA]</scope>
    <source>
        <strain evidence="13 14">DSM 432</strain>
    </source>
</reference>
<evidence type="ECO:0000256" key="7">
    <source>
        <dbReference type="ARBA" id="ARBA00032345"/>
    </source>
</evidence>
<dbReference type="PROSITE" id="PS51712">
    <property type="entry name" value="G_ENGA"/>
    <property type="match status" value="2"/>
</dbReference>
<feature type="binding site" evidence="8">
    <location>
        <begin position="246"/>
        <end position="250"/>
    </location>
    <ligand>
        <name>GTP</name>
        <dbReference type="ChEBI" id="CHEBI:37565"/>
        <label>2</label>
    </ligand>
</feature>
<comment type="subunit">
    <text evidence="8">Associates with the 50S ribosomal subunit.</text>
</comment>
<dbReference type="PANTHER" id="PTHR43834:SF6">
    <property type="entry name" value="GTPASE DER"/>
    <property type="match status" value="1"/>
</dbReference>
<dbReference type="SUPFAM" id="SSF52540">
    <property type="entry name" value="P-loop containing nucleoside triphosphate hydrolases"/>
    <property type="match status" value="2"/>
</dbReference>
<dbReference type="FunFam" id="3.40.50.300:FF:000057">
    <property type="entry name" value="GTPase Der"/>
    <property type="match status" value="1"/>
</dbReference>
<dbReference type="InterPro" id="IPR005225">
    <property type="entry name" value="Small_GTP-bd"/>
</dbReference>
<comment type="similarity">
    <text evidence="1 8 9 10">Belongs to the TRAFAC class TrmE-Era-EngA-EngB-Septin-like GTPase superfamily. EngA (Der) GTPase family.</text>
</comment>
<keyword evidence="6 8" id="KW-0342">GTP-binding</keyword>
<dbReference type="FunFam" id="3.30.300.20:FF:000004">
    <property type="entry name" value="GTPase Der"/>
    <property type="match status" value="1"/>
</dbReference>
<keyword evidence="4 10" id="KW-0677">Repeat</keyword>
<evidence type="ECO:0000256" key="9">
    <source>
        <dbReference type="PROSITE-ProRule" id="PRU01049"/>
    </source>
</evidence>
<evidence type="ECO:0000313" key="13">
    <source>
        <dbReference type="EMBL" id="TLX41215.1"/>
    </source>
</evidence>
<dbReference type="CDD" id="cd01894">
    <property type="entry name" value="EngA1"/>
    <property type="match status" value="1"/>
</dbReference>
<feature type="binding site" evidence="8">
    <location>
        <begin position="56"/>
        <end position="60"/>
    </location>
    <ligand>
        <name>GTP</name>
        <dbReference type="ChEBI" id="CHEBI:37565"/>
        <label>1</label>
    </ligand>
</feature>
<evidence type="ECO:0000259" key="12">
    <source>
        <dbReference type="PROSITE" id="PS51712"/>
    </source>
</evidence>
<organism evidence="13 14">
    <name type="scientific">Xanthobacter autotrophicus</name>
    <dbReference type="NCBI Taxonomy" id="280"/>
    <lineage>
        <taxon>Bacteria</taxon>
        <taxon>Pseudomonadati</taxon>
        <taxon>Pseudomonadota</taxon>
        <taxon>Alphaproteobacteria</taxon>
        <taxon>Hyphomicrobiales</taxon>
        <taxon>Xanthobacteraceae</taxon>
        <taxon>Xanthobacter</taxon>
    </lineage>
</organism>
<protein>
    <recommendedName>
        <fullName evidence="2 8">GTPase Der</fullName>
    </recommendedName>
    <alternativeName>
        <fullName evidence="7 8">GTP-binding protein EngA</fullName>
    </alternativeName>
</protein>
<dbReference type="AlphaFoldDB" id="A0A6C1KA67"/>
<dbReference type="InterPro" id="IPR032859">
    <property type="entry name" value="KH_dom-like"/>
</dbReference>
<evidence type="ECO:0000256" key="1">
    <source>
        <dbReference type="ARBA" id="ARBA00008279"/>
    </source>
</evidence>
<dbReference type="NCBIfam" id="TIGR00231">
    <property type="entry name" value="small_GTP"/>
    <property type="match status" value="2"/>
</dbReference>
<dbReference type="GeneID" id="95775746"/>
<evidence type="ECO:0000256" key="6">
    <source>
        <dbReference type="ARBA" id="ARBA00023134"/>
    </source>
</evidence>
<dbReference type="InterPro" id="IPR031166">
    <property type="entry name" value="G_ENGA"/>
</dbReference>
<dbReference type="GO" id="GO:0005525">
    <property type="term" value="F:GTP binding"/>
    <property type="evidence" value="ECO:0007669"/>
    <property type="project" value="UniProtKB-UniRule"/>
</dbReference>
<evidence type="ECO:0000256" key="4">
    <source>
        <dbReference type="ARBA" id="ARBA00022737"/>
    </source>
</evidence>
<proteinExistence type="inferred from homology"/>
<dbReference type="GO" id="GO:0042254">
    <property type="term" value="P:ribosome biogenesis"/>
    <property type="evidence" value="ECO:0007669"/>
    <property type="project" value="UniProtKB-KW"/>
</dbReference>
<dbReference type="Pfam" id="PF01926">
    <property type="entry name" value="MMR_HSR1"/>
    <property type="match status" value="2"/>
</dbReference>
<dbReference type="Gene3D" id="3.40.50.300">
    <property type="entry name" value="P-loop containing nucleotide triphosphate hydrolases"/>
    <property type="match status" value="2"/>
</dbReference>
<feature type="domain" description="EngA-type G" evidence="12">
    <location>
        <begin position="193"/>
        <end position="367"/>
    </location>
</feature>
<evidence type="ECO:0000256" key="5">
    <source>
        <dbReference type="ARBA" id="ARBA00022741"/>
    </source>
</evidence>
<dbReference type="Pfam" id="PF14714">
    <property type="entry name" value="KH_dom-like"/>
    <property type="match status" value="1"/>
</dbReference>
<keyword evidence="3 8" id="KW-0690">Ribosome biogenesis</keyword>
<dbReference type="Proteomes" id="UP000305131">
    <property type="component" value="Unassembled WGS sequence"/>
</dbReference>
<comment type="caution">
    <text evidence="13">The sequence shown here is derived from an EMBL/GenBank/DDBJ whole genome shotgun (WGS) entry which is preliminary data.</text>
</comment>
<dbReference type="InterPro" id="IPR027417">
    <property type="entry name" value="P-loop_NTPase"/>
</dbReference>
<feature type="binding site" evidence="8">
    <location>
        <begin position="9"/>
        <end position="16"/>
    </location>
    <ligand>
        <name>GTP</name>
        <dbReference type="ChEBI" id="CHEBI:37565"/>
        <label>1</label>
    </ligand>
</feature>
<dbReference type="Gene3D" id="3.30.300.20">
    <property type="match status" value="1"/>
</dbReference>
<sequence length="457" mass="49827">MTFSLAIVGRPNVGKSTLFNRLVGKKLALVDDRPGVTRDRREGDARLGDLSFRIVDTAGLEEADAASLEGRMRAQTEAAIGHADAILFMIDARIGLTPTDRAFADLVRKCGKPVILLANKSEGRGGEAGTLEAFALGLGTPLPFSAEHGEGLSDLYDAICDALPEQTQPEPEEDEDADAELEEDADDKPRRPIKVTVLGRPNAGKSTLINRLLGEDRLLTGPEAGITRDSISVEVTYAGTKLEVFDTAGLRKRARIEDKLEKLSAADALRAMKFAEVVVLLVDATHPFEEQDLRIADLVAREGRALVIGYNKSDLVARGGLITRLREDVDRLLPQVKGVPIVPVSGLMGHGLDKLVAAISSAHKVWNKRVATNPLNRFLQQVTDNHPPPAVSGRRIKLRYMTQPKARPPSFVLFCSRTDAVPESYIRYLVNGLRETFDLPGVPIRLTLREKGNPYAD</sequence>
<dbReference type="PRINTS" id="PR00449">
    <property type="entry name" value="RASTRNSFRMNG"/>
</dbReference>
<dbReference type="OrthoDB" id="9805918at2"/>
<dbReference type="RefSeq" id="WP_138401256.1">
    <property type="nucleotide sequence ID" value="NZ_JBAFVI010000003.1"/>
</dbReference>
<dbReference type="InterPro" id="IPR016484">
    <property type="entry name" value="GTPase_Der"/>
</dbReference>
<dbReference type="PIRSF" id="PIRSF006485">
    <property type="entry name" value="GTP-binding_EngA"/>
    <property type="match status" value="1"/>
</dbReference>
<accession>A0A6C1KA67</accession>
<feature type="domain" description="EngA-type G" evidence="12">
    <location>
        <begin position="3"/>
        <end position="167"/>
    </location>
</feature>
<evidence type="ECO:0000256" key="2">
    <source>
        <dbReference type="ARBA" id="ARBA00020953"/>
    </source>
</evidence>
<evidence type="ECO:0000256" key="8">
    <source>
        <dbReference type="HAMAP-Rule" id="MF_00195"/>
    </source>
</evidence>
<gene>
    <name evidence="8" type="primary">der</name>
    <name evidence="13" type="ORF">FBQ73_20025</name>
</gene>
<dbReference type="InterPro" id="IPR006073">
    <property type="entry name" value="GTP-bd"/>
</dbReference>
<feature type="region of interest" description="Disordered" evidence="11">
    <location>
        <begin position="167"/>
        <end position="191"/>
    </location>
</feature>
<comment type="function">
    <text evidence="8 10">GTPase that plays an essential role in the late steps of ribosome biogenesis.</text>
</comment>
<evidence type="ECO:0000256" key="10">
    <source>
        <dbReference type="RuleBase" id="RU004481"/>
    </source>
</evidence>
<evidence type="ECO:0000256" key="11">
    <source>
        <dbReference type="SAM" id="MobiDB-lite"/>
    </source>
</evidence>
<name>A0A6C1KA67_XANAU</name>
<feature type="binding site" evidence="8">
    <location>
        <begin position="119"/>
        <end position="122"/>
    </location>
    <ligand>
        <name>GTP</name>
        <dbReference type="ChEBI" id="CHEBI:37565"/>
        <label>1</label>
    </ligand>
</feature>